<organism evidence="3 4">
    <name type="scientific">Auricularia subglabra (strain TFB-10046 / SS5)</name>
    <name type="common">White-rot fungus</name>
    <name type="synonym">Auricularia delicata (strain TFB10046)</name>
    <dbReference type="NCBI Taxonomy" id="717982"/>
    <lineage>
        <taxon>Eukaryota</taxon>
        <taxon>Fungi</taxon>
        <taxon>Dikarya</taxon>
        <taxon>Basidiomycota</taxon>
        <taxon>Agaricomycotina</taxon>
        <taxon>Agaricomycetes</taxon>
        <taxon>Auriculariales</taxon>
        <taxon>Auriculariaceae</taxon>
        <taxon>Auricularia</taxon>
    </lineage>
</organism>
<feature type="coiled-coil region" evidence="1">
    <location>
        <begin position="233"/>
        <end position="267"/>
    </location>
</feature>
<feature type="region of interest" description="Disordered" evidence="2">
    <location>
        <begin position="300"/>
        <end position="393"/>
    </location>
</feature>
<dbReference type="KEGG" id="adl:AURDEDRAFT_178778"/>
<feature type="compositionally biased region" description="Basic residues" evidence="2">
    <location>
        <begin position="340"/>
        <end position="351"/>
    </location>
</feature>
<proteinExistence type="predicted"/>
<evidence type="ECO:0000313" key="4">
    <source>
        <dbReference type="Proteomes" id="UP000006514"/>
    </source>
</evidence>
<evidence type="ECO:0000256" key="1">
    <source>
        <dbReference type="SAM" id="Coils"/>
    </source>
</evidence>
<dbReference type="Proteomes" id="UP000006514">
    <property type="component" value="Unassembled WGS sequence"/>
</dbReference>
<evidence type="ECO:0000256" key="2">
    <source>
        <dbReference type="SAM" id="MobiDB-lite"/>
    </source>
</evidence>
<feature type="compositionally biased region" description="Basic and acidic residues" evidence="2">
    <location>
        <begin position="323"/>
        <end position="339"/>
    </location>
</feature>
<dbReference type="AlphaFoldDB" id="J0L7A7"/>
<feature type="compositionally biased region" description="Basic residues" evidence="2">
    <location>
        <begin position="304"/>
        <end position="314"/>
    </location>
</feature>
<feature type="compositionally biased region" description="Basic and acidic residues" evidence="2">
    <location>
        <begin position="164"/>
        <end position="182"/>
    </location>
</feature>
<sequence>MPQELDVDPFANLLVMYTLPEALRVAADLVAVEAPTMIAFEAVESTAEIGEMWTLAVSAQTSARSALEGAEKDLKAADAMASARARETAQKKANKKIEIAQGELEAAMEDQEKMARELGQSFVDWHESICKAEDAKREAHNAALKKQNTEDLAEAKRKRKNKEKKANESEASEGRSKVKDGDPVDGTYRETPCALCEHGGFACYDKLDAKGKACAASKQPCWIPATGALKNVLNGITERLNSVDGKLNALEEKYEDFATALNAIKDVLQDQGECLASLVALQAGDQRALEDIAEKLDVAPSKSAGKHRKKRKVAFKPMVVTEAVHREGEDKDKDKDKGPSKKRRKVKKAKSKAVVLESKDEEAAETVKGKEKGKEKEKEKSSEGPVDETLQGD</sequence>
<gene>
    <name evidence="3" type="ORF">AURDEDRAFT_178778</name>
</gene>
<reference evidence="4" key="1">
    <citation type="journal article" date="2012" name="Science">
        <title>The Paleozoic origin of enzymatic lignin decomposition reconstructed from 31 fungal genomes.</title>
        <authorList>
            <person name="Floudas D."/>
            <person name="Binder M."/>
            <person name="Riley R."/>
            <person name="Barry K."/>
            <person name="Blanchette R.A."/>
            <person name="Henrissat B."/>
            <person name="Martinez A.T."/>
            <person name="Otillar R."/>
            <person name="Spatafora J.W."/>
            <person name="Yadav J.S."/>
            <person name="Aerts A."/>
            <person name="Benoit I."/>
            <person name="Boyd A."/>
            <person name="Carlson A."/>
            <person name="Copeland A."/>
            <person name="Coutinho P.M."/>
            <person name="de Vries R.P."/>
            <person name="Ferreira P."/>
            <person name="Findley K."/>
            <person name="Foster B."/>
            <person name="Gaskell J."/>
            <person name="Glotzer D."/>
            <person name="Gorecki P."/>
            <person name="Heitman J."/>
            <person name="Hesse C."/>
            <person name="Hori C."/>
            <person name="Igarashi K."/>
            <person name="Jurgens J.A."/>
            <person name="Kallen N."/>
            <person name="Kersten P."/>
            <person name="Kohler A."/>
            <person name="Kuees U."/>
            <person name="Kumar T.K.A."/>
            <person name="Kuo A."/>
            <person name="LaButti K."/>
            <person name="Larrondo L.F."/>
            <person name="Lindquist E."/>
            <person name="Ling A."/>
            <person name="Lombard V."/>
            <person name="Lucas S."/>
            <person name="Lundell T."/>
            <person name="Martin R."/>
            <person name="McLaughlin D.J."/>
            <person name="Morgenstern I."/>
            <person name="Morin E."/>
            <person name="Murat C."/>
            <person name="Nagy L.G."/>
            <person name="Nolan M."/>
            <person name="Ohm R.A."/>
            <person name="Patyshakuliyeva A."/>
            <person name="Rokas A."/>
            <person name="Ruiz-Duenas F.J."/>
            <person name="Sabat G."/>
            <person name="Salamov A."/>
            <person name="Samejima M."/>
            <person name="Schmutz J."/>
            <person name="Slot J.C."/>
            <person name="St John F."/>
            <person name="Stenlid J."/>
            <person name="Sun H."/>
            <person name="Sun S."/>
            <person name="Syed K."/>
            <person name="Tsang A."/>
            <person name="Wiebenga A."/>
            <person name="Young D."/>
            <person name="Pisabarro A."/>
            <person name="Eastwood D.C."/>
            <person name="Martin F."/>
            <person name="Cullen D."/>
            <person name="Grigoriev I.V."/>
            <person name="Hibbett D.S."/>
        </authorList>
    </citation>
    <scope>NUCLEOTIDE SEQUENCE [LARGE SCALE GENOMIC DNA]</scope>
    <source>
        <strain evidence="4">TFB10046</strain>
    </source>
</reference>
<dbReference type="EMBL" id="JH689234">
    <property type="protein sequence ID" value="EJD32191.1"/>
    <property type="molecule type" value="Genomic_DNA"/>
</dbReference>
<accession>J0L7A7</accession>
<feature type="region of interest" description="Disordered" evidence="2">
    <location>
        <begin position="140"/>
        <end position="184"/>
    </location>
</feature>
<protein>
    <submittedName>
        <fullName evidence="3">Uncharacterized protein</fullName>
    </submittedName>
</protein>
<feature type="compositionally biased region" description="Basic and acidic residues" evidence="2">
    <location>
        <begin position="365"/>
        <end position="382"/>
    </location>
</feature>
<keyword evidence="4" id="KW-1185">Reference proteome</keyword>
<name>J0L7A7_AURST</name>
<dbReference type="InParanoid" id="J0L7A7"/>
<keyword evidence="1" id="KW-0175">Coiled coil</keyword>
<evidence type="ECO:0000313" key="3">
    <source>
        <dbReference type="EMBL" id="EJD32191.1"/>
    </source>
</evidence>